<dbReference type="OrthoDB" id="649093at2"/>
<evidence type="ECO:0000256" key="7">
    <source>
        <dbReference type="ARBA" id="ARBA00022927"/>
    </source>
</evidence>
<organism evidence="10 11">
    <name type="scientific">Mucilaginibacter gotjawali</name>
    <dbReference type="NCBI Taxonomy" id="1550579"/>
    <lineage>
        <taxon>Bacteria</taxon>
        <taxon>Pseudomonadati</taxon>
        <taxon>Bacteroidota</taxon>
        <taxon>Sphingobacteriia</taxon>
        <taxon>Sphingobacteriales</taxon>
        <taxon>Sphingobacteriaceae</taxon>
        <taxon>Mucilaginibacter</taxon>
    </lineage>
</organism>
<sequence length="143" mass="16132">MKYGLLFPFAFLCLSVIAYPKTKTTKPRQPAGPVVMQQTLTPPEFPGGQSALFSYVMNNLKWPKNKNADSLQEVVLTFYVEKDGSLTNFKVVKSLTPSFDASVIQLLKKSPKWIPAKRGNQPIKSKYDFPIRYHSESETNDAN</sequence>
<name>A0A0X8X3S8_9SPHI</name>
<evidence type="ECO:0000256" key="3">
    <source>
        <dbReference type="ARBA" id="ARBA00022448"/>
    </source>
</evidence>
<evidence type="ECO:0000256" key="2">
    <source>
        <dbReference type="ARBA" id="ARBA00006555"/>
    </source>
</evidence>
<evidence type="ECO:0000256" key="8">
    <source>
        <dbReference type="ARBA" id="ARBA00022989"/>
    </source>
</evidence>
<evidence type="ECO:0000313" key="10">
    <source>
        <dbReference type="EMBL" id="BAU54617.1"/>
    </source>
</evidence>
<dbReference type="NCBIfam" id="TIGR01352">
    <property type="entry name" value="tonB_Cterm"/>
    <property type="match status" value="1"/>
</dbReference>
<evidence type="ECO:0000256" key="5">
    <source>
        <dbReference type="ARBA" id="ARBA00022519"/>
    </source>
</evidence>
<dbReference type="SUPFAM" id="SSF74653">
    <property type="entry name" value="TolA/TonB C-terminal domain"/>
    <property type="match status" value="1"/>
</dbReference>
<keyword evidence="4" id="KW-1003">Cell membrane</keyword>
<dbReference type="KEGG" id="mgot:MgSA37_02793"/>
<dbReference type="PANTHER" id="PTHR33446:SF2">
    <property type="entry name" value="PROTEIN TONB"/>
    <property type="match status" value="1"/>
</dbReference>
<dbReference type="Pfam" id="PF03544">
    <property type="entry name" value="TonB_C"/>
    <property type="match status" value="1"/>
</dbReference>
<keyword evidence="9" id="KW-0472">Membrane</keyword>
<reference evidence="10 11" key="1">
    <citation type="submission" date="2015-12" db="EMBL/GenBank/DDBJ databases">
        <title>Genome sequence of Mucilaginibacter gotjawali.</title>
        <authorList>
            <person name="Lee J.S."/>
            <person name="Lee K.C."/>
            <person name="Kim K.K."/>
            <person name="Lee B.W."/>
        </authorList>
    </citation>
    <scope>NUCLEOTIDE SEQUENCE [LARGE SCALE GENOMIC DNA]</scope>
    <source>
        <strain evidence="10 11">SA3-7</strain>
    </source>
</reference>
<dbReference type="InterPro" id="IPR006260">
    <property type="entry name" value="TonB/TolA_C"/>
</dbReference>
<proteinExistence type="inferred from homology"/>
<evidence type="ECO:0000256" key="9">
    <source>
        <dbReference type="ARBA" id="ARBA00023136"/>
    </source>
</evidence>
<keyword evidence="6" id="KW-0812">Transmembrane</keyword>
<dbReference type="InterPro" id="IPR037682">
    <property type="entry name" value="TonB_C"/>
</dbReference>
<gene>
    <name evidence="10" type="ORF">MgSA37_02793</name>
</gene>
<dbReference type="RefSeq" id="WP_096352622.1">
    <property type="nucleotide sequence ID" value="NZ_AP017313.1"/>
</dbReference>
<dbReference type="GO" id="GO:0055085">
    <property type="term" value="P:transmembrane transport"/>
    <property type="evidence" value="ECO:0007669"/>
    <property type="project" value="InterPro"/>
</dbReference>
<keyword evidence="5" id="KW-0997">Cell inner membrane</keyword>
<comment type="similarity">
    <text evidence="2">Belongs to the TonB family.</text>
</comment>
<dbReference type="PANTHER" id="PTHR33446">
    <property type="entry name" value="PROTEIN TONB-RELATED"/>
    <property type="match status" value="1"/>
</dbReference>
<dbReference type="AlphaFoldDB" id="A0A0X8X3S8"/>
<keyword evidence="7" id="KW-0653">Protein transport</keyword>
<dbReference type="Gene3D" id="3.30.1150.10">
    <property type="match status" value="1"/>
</dbReference>
<dbReference type="GO" id="GO:0015031">
    <property type="term" value="P:protein transport"/>
    <property type="evidence" value="ECO:0007669"/>
    <property type="project" value="UniProtKB-KW"/>
</dbReference>
<dbReference type="Proteomes" id="UP000218263">
    <property type="component" value="Chromosome"/>
</dbReference>
<evidence type="ECO:0000256" key="6">
    <source>
        <dbReference type="ARBA" id="ARBA00022692"/>
    </source>
</evidence>
<evidence type="ECO:0000256" key="4">
    <source>
        <dbReference type="ARBA" id="ARBA00022475"/>
    </source>
</evidence>
<keyword evidence="11" id="KW-1185">Reference proteome</keyword>
<dbReference type="EMBL" id="AP017313">
    <property type="protein sequence ID" value="BAU54617.1"/>
    <property type="molecule type" value="Genomic_DNA"/>
</dbReference>
<dbReference type="GO" id="GO:0098797">
    <property type="term" value="C:plasma membrane protein complex"/>
    <property type="evidence" value="ECO:0007669"/>
    <property type="project" value="TreeGrafter"/>
</dbReference>
<protein>
    <submittedName>
        <fullName evidence="10">Gram-negative bacterial tonB protein</fullName>
    </submittedName>
</protein>
<evidence type="ECO:0000313" key="11">
    <source>
        <dbReference type="Proteomes" id="UP000218263"/>
    </source>
</evidence>
<keyword evidence="8" id="KW-1133">Transmembrane helix</keyword>
<evidence type="ECO:0000256" key="1">
    <source>
        <dbReference type="ARBA" id="ARBA00004383"/>
    </source>
</evidence>
<dbReference type="InterPro" id="IPR051045">
    <property type="entry name" value="TonB-dependent_transducer"/>
</dbReference>
<dbReference type="GO" id="GO:0031992">
    <property type="term" value="F:energy transducer activity"/>
    <property type="evidence" value="ECO:0007669"/>
    <property type="project" value="TreeGrafter"/>
</dbReference>
<accession>A0A0X8X3S8</accession>
<keyword evidence="3" id="KW-0813">Transport</keyword>
<comment type="subcellular location">
    <subcellularLocation>
        <location evidence="1">Cell inner membrane</location>
        <topology evidence="1">Single-pass membrane protein</topology>
        <orientation evidence="1">Periplasmic side</orientation>
    </subcellularLocation>
</comment>